<dbReference type="Gene3D" id="2.115.10.20">
    <property type="entry name" value="Glycosyl hydrolase domain, family 43"/>
    <property type="match status" value="1"/>
</dbReference>
<evidence type="ECO:0000256" key="5">
    <source>
        <dbReference type="SAM" id="MobiDB-lite"/>
    </source>
</evidence>
<proteinExistence type="inferred from homology"/>
<dbReference type="EMBL" id="JABCKI010005762">
    <property type="protein sequence ID" value="KAG5638445.1"/>
    <property type="molecule type" value="Genomic_DNA"/>
</dbReference>
<comment type="similarity">
    <text evidence="1 4">Belongs to the glycosyl hydrolase 32 family.</text>
</comment>
<evidence type="ECO:0000259" key="8">
    <source>
        <dbReference type="Pfam" id="PF08244"/>
    </source>
</evidence>
<dbReference type="OrthoDB" id="202537at2759"/>
<dbReference type="GO" id="GO:0005987">
    <property type="term" value="P:sucrose catabolic process"/>
    <property type="evidence" value="ECO:0007669"/>
    <property type="project" value="TreeGrafter"/>
</dbReference>
<dbReference type="Pfam" id="PF08244">
    <property type="entry name" value="Glyco_hydro_32C"/>
    <property type="match status" value="1"/>
</dbReference>
<evidence type="ECO:0000313" key="9">
    <source>
        <dbReference type="EMBL" id="KAG5638445.1"/>
    </source>
</evidence>
<dbReference type="CDD" id="cd18621">
    <property type="entry name" value="GH32_XdINV-like"/>
    <property type="match status" value="1"/>
</dbReference>
<dbReference type="InterPro" id="IPR013148">
    <property type="entry name" value="Glyco_hydro_32_N"/>
</dbReference>
<keyword evidence="10" id="KW-1185">Reference proteome</keyword>
<accession>A0A9P7K710</accession>
<name>A0A9P7K710_9AGAR</name>
<feature type="chain" id="PRO_5040446210" description="Glycoside hydrolase family 32 protein" evidence="6">
    <location>
        <begin position="19"/>
        <end position="641"/>
    </location>
</feature>
<evidence type="ECO:0000256" key="1">
    <source>
        <dbReference type="ARBA" id="ARBA00009902"/>
    </source>
</evidence>
<gene>
    <name evidence="9" type="ORF">H0H81_012662</name>
</gene>
<dbReference type="Proteomes" id="UP000717328">
    <property type="component" value="Unassembled WGS sequence"/>
</dbReference>
<keyword evidence="3 4" id="KW-0326">Glycosidase</keyword>
<dbReference type="InterPro" id="IPR013320">
    <property type="entry name" value="ConA-like_dom_sf"/>
</dbReference>
<evidence type="ECO:0000256" key="3">
    <source>
        <dbReference type="ARBA" id="ARBA00023295"/>
    </source>
</evidence>
<dbReference type="SUPFAM" id="SSF49899">
    <property type="entry name" value="Concanavalin A-like lectins/glucanases"/>
    <property type="match status" value="1"/>
</dbReference>
<evidence type="ECO:0000313" key="10">
    <source>
        <dbReference type="Proteomes" id="UP000717328"/>
    </source>
</evidence>
<dbReference type="InterPro" id="IPR001362">
    <property type="entry name" value="Glyco_hydro_32"/>
</dbReference>
<keyword evidence="2 4" id="KW-0378">Hydrolase</keyword>
<evidence type="ECO:0000256" key="6">
    <source>
        <dbReference type="SAM" id="SignalP"/>
    </source>
</evidence>
<dbReference type="Pfam" id="PF00251">
    <property type="entry name" value="Glyco_hydro_32N"/>
    <property type="match status" value="1"/>
</dbReference>
<dbReference type="AlphaFoldDB" id="A0A9P7K710"/>
<sequence length="641" mass="70481">MRLLPTFLLLASAILASSSDVAVNLDPTQNLDDAPNNSLFNRWRARSRFIAPSGWLNDPCGAMYDPKRDTYHLFYQWHSNHADWGNMSWGHATSRDLITWTDVGGWSDAQAEALGAGPEAYDKLGIWSGTAQPVNLNGKADGNLTIFYTSMNDLPAETQSLATSSDGGLTWQKYPGNPVLSSSPAGWQATGWRDPFFQPWPEMDALLKQTEPHYYVIFGSGIQQVGPRIPLYSAPASDLTNWTFLGALFEIGTNQSWGGDPTKTGSFAYNFEVSGVFSLVEEKKNGGDGVTNHYFLKSDTHPKITTGTEGGQIPFHPNFHWAVWAEGTMSRRANGSAQFDIVSSSAADWGNLGRFQLYAITSFWDSKNKRRVSWGWTPEEMAGYGIRAQGFQGSMGLPRELFVKKTHNVQAPATGVPEKSAGTWSADKKGTYTVTTLGSRPLPDVVAGLRAGKGHAVASAAINSPRFLVDNKAKNITGDHLELKASISNIKGSAGFIVRASPGMEEYTTIAYDSTTDTITVFRDHASLFPRFETYPVNGYFSPYKIGGKTEALDFHVFIDGSLIEVYVNDRFALTTRVYPSRGDALNVWQYVSKGGSAKFEDIEVHTELANAWPKRPSNSSSHLIRDTPEQTNNGRWWSGL</sequence>
<dbReference type="PANTHER" id="PTHR42800:SF3">
    <property type="entry name" value="GLYCOSYL HYDROLASE FAMILY 32 N-TERMINAL DOMAIN-CONTAINING PROTEIN"/>
    <property type="match status" value="1"/>
</dbReference>
<dbReference type="Gene3D" id="2.60.120.560">
    <property type="entry name" value="Exo-inulinase, domain 1"/>
    <property type="match status" value="1"/>
</dbReference>
<protein>
    <recommendedName>
        <fullName evidence="11">Glycoside hydrolase family 32 protein</fullName>
    </recommendedName>
</protein>
<dbReference type="PANTHER" id="PTHR42800">
    <property type="entry name" value="EXOINULINASE INUD (AFU_ORTHOLOGUE AFUA_5G00480)"/>
    <property type="match status" value="1"/>
</dbReference>
<feature type="compositionally biased region" description="Polar residues" evidence="5">
    <location>
        <begin position="630"/>
        <end position="641"/>
    </location>
</feature>
<dbReference type="InterPro" id="IPR023296">
    <property type="entry name" value="Glyco_hydro_beta-prop_sf"/>
</dbReference>
<evidence type="ECO:0008006" key="11">
    <source>
        <dbReference type="Google" id="ProtNLM"/>
    </source>
</evidence>
<evidence type="ECO:0000256" key="2">
    <source>
        <dbReference type="ARBA" id="ARBA00022801"/>
    </source>
</evidence>
<comment type="caution">
    <text evidence="9">The sequence shown here is derived from an EMBL/GenBank/DDBJ whole genome shotgun (WGS) entry which is preliminary data.</text>
</comment>
<evidence type="ECO:0000259" key="7">
    <source>
        <dbReference type="Pfam" id="PF00251"/>
    </source>
</evidence>
<reference evidence="9" key="2">
    <citation type="submission" date="2021-10" db="EMBL/GenBank/DDBJ databases">
        <title>Phylogenomics reveals ancestral predisposition of the termite-cultivated fungus Termitomyces towards a domesticated lifestyle.</title>
        <authorList>
            <person name="Auxier B."/>
            <person name="Grum-Grzhimaylo A."/>
            <person name="Cardenas M.E."/>
            <person name="Lodge J.D."/>
            <person name="Laessoe T."/>
            <person name="Pedersen O."/>
            <person name="Smith M.E."/>
            <person name="Kuyper T.W."/>
            <person name="Franco-Molano E.A."/>
            <person name="Baroni T.J."/>
            <person name="Aanen D.K."/>
        </authorList>
    </citation>
    <scope>NUCLEOTIDE SEQUENCE</scope>
    <source>
        <strain evidence="9">D49</strain>
    </source>
</reference>
<feature type="region of interest" description="Disordered" evidence="5">
    <location>
        <begin position="614"/>
        <end position="641"/>
    </location>
</feature>
<dbReference type="SUPFAM" id="SSF75005">
    <property type="entry name" value="Arabinanase/levansucrase/invertase"/>
    <property type="match status" value="1"/>
</dbReference>
<evidence type="ECO:0000256" key="4">
    <source>
        <dbReference type="RuleBase" id="RU362110"/>
    </source>
</evidence>
<keyword evidence="6" id="KW-0732">Signal</keyword>
<feature type="signal peptide" evidence="6">
    <location>
        <begin position="1"/>
        <end position="18"/>
    </location>
</feature>
<feature type="domain" description="Glycosyl hydrolase family 32 N-terminal" evidence="7">
    <location>
        <begin position="51"/>
        <end position="411"/>
    </location>
</feature>
<dbReference type="SMART" id="SM00640">
    <property type="entry name" value="Glyco_32"/>
    <property type="match status" value="1"/>
</dbReference>
<reference evidence="9" key="1">
    <citation type="submission" date="2021-02" db="EMBL/GenBank/DDBJ databases">
        <authorList>
            <person name="Nieuwenhuis M."/>
            <person name="Van De Peppel L.J.J."/>
        </authorList>
    </citation>
    <scope>NUCLEOTIDE SEQUENCE</scope>
    <source>
        <strain evidence="9">D49</strain>
    </source>
</reference>
<dbReference type="GO" id="GO:0004575">
    <property type="term" value="F:sucrose alpha-glucosidase activity"/>
    <property type="evidence" value="ECO:0007669"/>
    <property type="project" value="TreeGrafter"/>
</dbReference>
<dbReference type="InterPro" id="IPR013189">
    <property type="entry name" value="Glyco_hydro_32_C"/>
</dbReference>
<organism evidence="9 10">
    <name type="scientific">Sphagnurus paluster</name>
    <dbReference type="NCBI Taxonomy" id="117069"/>
    <lineage>
        <taxon>Eukaryota</taxon>
        <taxon>Fungi</taxon>
        <taxon>Dikarya</taxon>
        <taxon>Basidiomycota</taxon>
        <taxon>Agaricomycotina</taxon>
        <taxon>Agaricomycetes</taxon>
        <taxon>Agaricomycetidae</taxon>
        <taxon>Agaricales</taxon>
        <taxon>Tricholomatineae</taxon>
        <taxon>Lyophyllaceae</taxon>
        <taxon>Sphagnurus</taxon>
    </lineage>
</organism>
<feature type="domain" description="Glycosyl hydrolase family 32 C-terminal" evidence="8">
    <location>
        <begin position="472"/>
        <end position="606"/>
    </location>
</feature>
<dbReference type="GO" id="GO:0005737">
    <property type="term" value="C:cytoplasm"/>
    <property type="evidence" value="ECO:0007669"/>
    <property type="project" value="TreeGrafter"/>
</dbReference>